<evidence type="ECO:0000256" key="5">
    <source>
        <dbReference type="ARBA" id="ARBA00023273"/>
    </source>
</evidence>
<evidence type="ECO:0000256" key="3">
    <source>
        <dbReference type="ARBA" id="ARBA00022490"/>
    </source>
</evidence>
<comment type="similarity">
    <text evidence="6">Belongs to the CFAP144 family.</text>
</comment>
<evidence type="ECO:0000256" key="2">
    <source>
        <dbReference type="ARBA" id="ARBA00004245"/>
    </source>
</evidence>
<dbReference type="EMBL" id="JAPXFL010000001">
    <property type="protein sequence ID" value="KAK9512913.1"/>
    <property type="molecule type" value="Genomic_DNA"/>
</dbReference>
<evidence type="ECO:0000256" key="4">
    <source>
        <dbReference type="ARBA" id="ARBA00023212"/>
    </source>
</evidence>
<evidence type="ECO:0000256" key="6">
    <source>
        <dbReference type="ARBA" id="ARBA00034777"/>
    </source>
</evidence>
<organism evidence="7 8">
    <name type="scientific">Rhynocoris fuscipes</name>
    <dbReference type="NCBI Taxonomy" id="488301"/>
    <lineage>
        <taxon>Eukaryota</taxon>
        <taxon>Metazoa</taxon>
        <taxon>Ecdysozoa</taxon>
        <taxon>Arthropoda</taxon>
        <taxon>Hexapoda</taxon>
        <taxon>Insecta</taxon>
        <taxon>Pterygota</taxon>
        <taxon>Neoptera</taxon>
        <taxon>Paraneoptera</taxon>
        <taxon>Hemiptera</taxon>
        <taxon>Heteroptera</taxon>
        <taxon>Panheteroptera</taxon>
        <taxon>Cimicomorpha</taxon>
        <taxon>Reduviidae</taxon>
        <taxon>Harpactorinae</taxon>
        <taxon>Harpactorini</taxon>
        <taxon>Rhynocoris</taxon>
    </lineage>
</organism>
<keyword evidence="8" id="KW-1185">Reference proteome</keyword>
<dbReference type="AlphaFoldDB" id="A0AAW1DT51"/>
<comment type="subcellular location">
    <subcellularLocation>
        <location evidence="1">Cell projection</location>
        <location evidence="1">Cilium</location>
    </subcellularLocation>
    <subcellularLocation>
        <location evidence="2">Cytoplasm</location>
        <location evidence="2">Cytoskeleton</location>
    </subcellularLocation>
</comment>
<comment type="caution">
    <text evidence="7">The sequence shown here is derived from an EMBL/GenBank/DDBJ whole genome shotgun (WGS) entry which is preliminary data.</text>
</comment>
<accession>A0AAW1DT51</accession>
<keyword evidence="5" id="KW-0966">Cell projection</keyword>
<dbReference type="GO" id="GO:0005856">
    <property type="term" value="C:cytoskeleton"/>
    <property type="evidence" value="ECO:0007669"/>
    <property type="project" value="UniProtKB-SubCell"/>
</dbReference>
<keyword evidence="4" id="KW-0206">Cytoskeleton</keyword>
<evidence type="ECO:0000313" key="8">
    <source>
        <dbReference type="Proteomes" id="UP001461498"/>
    </source>
</evidence>
<protein>
    <submittedName>
        <fullName evidence="7">Uncharacterized protein</fullName>
    </submittedName>
</protein>
<keyword evidence="3" id="KW-0963">Cytoplasm</keyword>
<evidence type="ECO:0000313" key="7">
    <source>
        <dbReference type="EMBL" id="KAK9512913.1"/>
    </source>
</evidence>
<dbReference type="InterPro" id="IPR029214">
    <property type="entry name" value="CFAP144"/>
</dbReference>
<dbReference type="Pfam" id="PF14886">
    <property type="entry name" value="FAM183"/>
    <property type="match status" value="1"/>
</dbReference>
<reference evidence="7 8" key="1">
    <citation type="submission" date="2022-12" db="EMBL/GenBank/DDBJ databases">
        <title>Chromosome-level genome assembly of true bugs.</title>
        <authorList>
            <person name="Ma L."/>
            <person name="Li H."/>
        </authorList>
    </citation>
    <scope>NUCLEOTIDE SEQUENCE [LARGE SCALE GENOMIC DNA]</scope>
    <source>
        <strain evidence="7">Lab_2022b</strain>
    </source>
</reference>
<dbReference type="Proteomes" id="UP001461498">
    <property type="component" value="Unassembled WGS sequence"/>
</dbReference>
<sequence length="95" mass="11387">MRDIDVIINKPKPFKTTLLIEAAKREKKYFKVYQEFRPNPAGRSLTPKFYARHEYLESEEIPEEYVELIRIHTSRLPQDRASYPLTENQRLLSSF</sequence>
<evidence type="ECO:0000256" key="1">
    <source>
        <dbReference type="ARBA" id="ARBA00004138"/>
    </source>
</evidence>
<gene>
    <name evidence="7" type="ORF">O3M35_001224</name>
</gene>
<proteinExistence type="inferred from homology"/>
<dbReference type="GO" id="GO:0005929">
    <property type="term" value="C:cilium"/>
    <property type="evidence" value="ECO:0007669"/>
    <property type="project" value="UniProtKB-SubCell"/>
</dbReference>
<name>A0AAW1DT51_9HEMI</name>